<reference evidence="2 3" key="1">
    <citation type="submission" date="2019-03" db="EMBL/GenBank/DDBJ databases">
        <title>Lake Tanganyika Metagenome-Assembled Genomes (MAGs).</title>
        <authorList>
            <person name="Tran P."/>
        </authorList>
    </citation>
    <scope>NUCLEOTIDE SEQUENCE [LARGE SCALE GENOMIC DNA]</scope>
    <source>
        <strain evidence="2">K_DeepCast_65m_m2_236</strain>
    </source>
</reference>
<proteinExistence type="predicted"/>
<dbReference type="PROSITE" id="PS00330">
    <property type="entry name" value="HEMOLYSIN_CALCIUM"/>
    <property type="match status" value="1"/>
</dbReference>
<evidence type="ECO:0000313" key="2">
    <source>
        <dbReference type="EMBL" id="MBM3273782.1"/>
    </source>
</evidence>
<dbReference type="InterPro" id="IPR011049">
    <property type="entry name" value="Serralysin-like_metalloprot_C"/>
</dbReference>
<dbReference type="Gene3D" id="2.150.10.10">
    <property type="entry name" value="Serralysin-like metalloprotease, C-terminal"/>
    <property type="match status" value="1"/>
</dbReference>
<feature type="compositionally biased region" description="Polar residues" evidence="1">
    <location>
        <begin position="69"/>
        <end position="79"/>
    </location>
</feature>
<dbReference type="Proteomes" id="UP000703893">
    <property type="component" value="Unassembled WGS sequence"/>
</dbReference>
<dbReference type="InterPro" id="IPR018511">
    <property type="entry name" value="Hemolysin-typ_Ca-bd_CS"/>
</dbReference>
<accession>A0A938BHV6</accession>
<evidence type="ECO:0000313" key="3">
    <source>
        <dbReference type="Proteomes" id="UP000703893"/>
    </source>
</evidence>
<feature type="region of interest" description="Disordered" evidence="1">
    <location>
        <begin position="1"/>
        <end position="107"/>
    </location>
</feature>
<evidence type="ECO:0008006" key="4">
    <source>
        <dbReference type="Google" id="ProtNLM"/>
    </source>
</evidence>
<name>A0A938BHV6_9BACT</name>
<evidence type="ECO:0000256" key="1">
    <source>
        <dbReference type="SAM" id="MobiDB-lite"/>
    </source>
</evidence>
<organism evidence="2 3">
    <name type="scientific">Candidatus Tanganyikabacteria bacterium</name>
    <dbReference type="NCBI Taxonomy" id="2961651"/>
    <lineage>
        <taxon>Bacteria</taxon>
        <taxon>Bacillati</taxon>
        <taxon>Candidatus Sericytochromatia</taxon>
        <taxon>Candidatus Tanganyikabacteria</taxon>
    </lineage>
</organism>
<protein>
    <recommendedName>
        <fullName evidence="4">Calcium-binding protein</fullName>
    </recommendedName>
</protein>
<gene>
    <name evidence="2" type="ORF">FJZ00_01415</name>
</gene>
<comment type="caution">
    <text evidence="2">The sequence shown here is derived from an EMBL/GenBank/DDBJ whole genome shotgun (WGS) entry which is preliminary data.</text>
</comment>
<dbReference type="AlphaFoldDB" id="A0A938BHV6"/>
<dbReference type="SUPFAM" id="SSF51120">
    <property type="entry name" value="beta-Roll"/>
    <property type="match status" value="1"/>
</dbReference>
<sequence>MTGSDGVDTIDGNDVCRGGDGKDTIDGDDGSDQLDGGAGTDITVGDSTGDTYASGSAEATASTEVVSADMQSVENQQEPTGFAFSEDASASTGACVDANSDGDCDAV</sequence>
<feature type="compositionally biased region" description="Low complexity" evidence="1">
    <location>
        <begin position="53"/>
        <end position="64"/>
    </location>
</feature>
<dbReference type="EMBL" id="VGJX01000047">
    <property type="protein sequence ID" value="MBM3273782.1"/>
    <property type="molecule type" value="Genomic_DNA"/>
</dbReference>